<sequence>MKKLLLFLFICAGVNINLANAASLSWDNGTWDASAWSAGGDIEWDDTDGDSVLNRDDLDDDNDGLPDTFELANNLNPVDASDATADNDGDGLTNGEEYLLGSNINSVDTDGDGINDNVDNQPLLFGESSEYQFSYTFDGNTRGEAGVVITGVVEGMLQPDNDTIDILAITKVSLAGYEYQISESIGIQAILPENTPRMSLSGAVLDFWVCVQGFSQTRNDGSGDCPFGTEGGFLFSQNGLDDITEPWALAGIPELGNSYRNSDLPLNIDNWNAKLVATQSDTNGDGNADILWRNSSTGRNWLWTMNGRSILTSAGINVIADQAWQMVGRGDFDGDGKSDILWRNSNTGRNYIYLMDGFSIKQQGQLNYVVDTNWKVAEVADFDGDGKDDILWRHAVRGDTWMYLMDGMSARVSQANLRVADLNWEIVASGDVNGDNKADVIWRHKTRGDNYIWLMNGTTISNRYVLNRVASSDWTIAGAGDLNGDGTDDIIWRNQRDGRNWAYLMNGGQIQTSSLINTVSNINWQIADISDLNGDGKADLFWRQAQSGQSYIFLMNGLSVTSAGYSNTVNPVWKVIH</sequence>
<dbReference type="SUPFAM" id="SSF69318">
    <property type="entry name" value="Integrin alpha N-terminal domain"/>
    <property type="match status" value="2"/>
</dbReference>
<dbReference type="Gene3D" id="2.130.10.130">
    <property type="entry name" value="Integrin alpha, N-terminal"/>
    <property type="match status" value="2"/>
</dbReference>
<accession>A0ABP3WXR7</accession>
<evidence type="ECO:0008006" key="5">
    <source>
        <dbReference type="Google" id="ProtNLM"/>
    </source>
</evidence>
<reference evidence="4" key="1">
    <citation type="journal article" date="2019" name="Int. J. Syst. Evol. Microbiol.">
        <title>The Global Catalogue of Microorganisms (GCM) 10K type strain sequencing project: providing services to taxonomists for standard genome sequencing and annotation.</title>
        <authorList>
            <consortium name="The Broad Institute Genomics Platform"/>
            <consortium name="The Broad Institute Genome Sequencing Center for Infectious Disease"/>
            <person name="Wu L."/>
            <person name="Ma J."/>
        </authorList>
    </citation>
    <scope>NUCLEOTIDE SEQUENCE [LARGE SCALE GENOMIC DNA]</scope>
    <source>
        <strain evidence="4">JCM 15896</strain>
    </source>
</reference>
<evidence type="ECO:0000313" key="4">
    <source>
        <dbReference type="Proteomes" id="UP001500359"/>
    </source>
</evidence>
<keyword evidence="4" id="KW-1185">Reference proteome</keyword>
<keyword evidence="1 2" id="KW-0732">Signal</keyword>
<evidence type="ECO:0000256" key="1">
    <source>
        <dbReference type="ARBA" id="ARBA00022729"/>
    </source>
</evidence>
<dbReference type="RefSeq" id="WP_343859427.1">
    <property type="nucleotide sequence ID" value="NZ_BAAAFD010000005.1"/>
</dbReference>
<name>A0ABP3WXR7_9ALTE</name>
<evidence type="ECO:0000256" key="2">
    <source>
        <dbReference type="SAM" id="SignalP"/>
    </source>
</evidence>
<dbReference type="Pfam" id="PF13517">
    <property type="entry name" value="FG-GAP_3"/>
    <property type="match status" value="2"/>
</dbReference>
<comment type="caution">
    <text evidence="3">The sequence shown here is derived from an EMBL/GenBank/DDBJ whole genome shotgun (WGS) entry which is preliminary data.</text>
</comment>
<dbReference type="EMBL" id="BAAAFD010000005">
    <property type="protein sequence ID" value="GAA0856785.1"/>
    <property type="molecule type" value="Genomic_DNA"/>
</dbReference>
<feature type="signal peptide" evidence="2">
    <location>
        <begin position="1"/>
        <end position="21"/>
    </location>
</feature>
<dbReference type="InterPro" id="IPR028994">
    <property type="entry name" value="Integrin_alpha_N"/>
</dbReference>
<dbReference type="PANTHER" id="PTHR46580">
    <property type="entry name" value="SENSOR KINASE-RELATED"/>
    <property type="match status" value="1"/>
</dbReference>
<feature type="chain" id="PRO_5046694801" description="Repeat domain-containing protein" evidence="2">
    <location>
        <begin position="22"/>
        <end position="577"/>
    </location>
</feature>
<proteinExistence type="predicted"/>
<dbReference type="PANTHER" id="PTHR46580:SF2">
    <property type="entry name" value="MAM DOMAIN-CONTAINING PROTEIN"/>
    <property type="match status" value="1"/>
</dbReference>
<protein>
    <recommendedName>
        <fullName evidence="5">Repeat domain-containing protein</fullName>
    </recommendedName>
</protein>
<evidence type="ECO:0000313" key="3">
    <source>
        <dbReference type="EMBL" id="GAA0856785.1"/>
    </source>
</evidence>
<organism evidence="3 4">
    <name type="scientific">Aliiglaciecola litoralis</name>
    <dbReference type="NCBI Taxonomy" id="582857"/>
    <lineage>
        <taxon>Bacteria</taxon>
        <taxon>Pseudomonadati</taxon>
        <taxon>Pseudomonadota</taxon>
        <taxon>Gammaproteobacteria</taxon>
        <taxon>Alteromonadales</taxon>
        <taxon>Alteromonadaceae</taxon>
        <taxon>Aliiglaciecola</taxon>
    </lineage>
</organism>
<dbReference type="Proteomes" id="UP001500359">
    <property type="component" value="Unassembled WGS sequence"/>
</dbReference>
<dbReference type="InterPro" id="IPR013517">
    <property type="entry name" value="FG-GAP"/>
</dbReference>
<gene>
    <name evidence="3" type="ORF">GCM10009114_20010</name>
</gene>